<comment type="caution">
    <text evidence="2">The sequence shown here is derived from an EMBL/GenBank/DDBJ whole genome shotgun (WGS) entry which is preliminary data.</text>
</comment>
<dbReference type="InParanoid" id="A0A1Y2GCY2"/>
<evidence type="ECO:0000313" key="3">
    <source>
        <dbReference type="Proteomes" id="UP000193648"/>
    </source>
</evidence>
<feature type="compositionally biased region" description="Low complexity" evidence="1">
    <location>
        <begin position="97"/>
        <end position="118"/>
    </location>
</feature>
<dbReference type="Proteomes" id="UP000193648">
    <property type="component" value="Unassembled WGS sequence"/>
</dbReference>
<feature type="compositionally biased region" description="Polar residues" evidence="1">
    <location>
        <begin position="1"/>
        <end position="28"/>
    </location>
</feature>
<dbReference type="EMBL" id="MCFF01000046">
    <property type="protein sequence ID" value="ORZ06340.1"/>
    <property type="molecule type" value="Genomic_DNA"/>
</dbReference>
<dbReference type="GeneID" id="33569947"/>
<sequence length="303" mass="33082">MLQSLMTENPSSILSSDQFTMLHHSQQPSSSSSSSSAAAAAAAAAVTASFTSDLIHASFVAAHSSSHSSSSSSSSSQPQSQSQPQPRQNDLYNTVISNNNNSSNSNNNNSSSCSNNNTSNLLKKTRAITCITPPKMSTSSLATLEYSIHTSPRRMTRELATVFPSKDLSNLLVVPTFQKCQHDMVAWDAVIAKEKDDRLEDFVRWSTAIHQGLKELGFWSDMTDPASGYPTFSERGRDVYPDVEGCQILLKYDFQNAGCCKVLLHPIWGSKIYPATFFTTAPIDVLLKVLEQVEQENPLSESQ</sequence>
<dbReference type="PANTHER" id="PTHR13192">
    <property type="entry name" value="MY011 PROTEIN"/>
    <property type="match status" value="1"/>
</dbReference>
<proteinExistence type="predicted"/>
<feature type="region of interest" description="Disordered" evidence="1">
    <location>
        <begin position="65"/>
        <end position="118"/>
    </location>
</feature>
<organism evidence="2 3">
    <name type="scientific">Lobosporangium transversale</name>
    <dbReference type="NCBI Taxonomy" id="64571"/>
    <lineage>
        <taxon>Eukaryota</taxon>
        <taxon>Fungi</taxon>
        <taxon>Fungi incertae sedis</taxon>
        <taxon>Mucoromycota</taxon>
        <taxon>Mortierellomycotina</taxon>
        <taxon>Mortierellomycetes</taxon>
        <taxon>Mortierellales</taxon>
        <taxon>Mortierellaceae</taxon>
        <taxon>Lobosporangium</taxon>
    </lineage>
</organism>
<gene>
    <name evidence="2" type="ORF">BCR41DRAFT_389261</name>
</gene>
<dbReference type="RefSeq" id="XP_021877503.1">
    <property type="nucleotide sequence ID" value="XM_022028104.1"/>
</dbReference>
<evidence type="ECO:0000313" key="2">
    <source>
        <dbReference type="EMBL" id="ORZ06340.1"/>
    </source>
</evidence>
<evidence type="ECO:0000256" key="1">
    <source>
        <dbReference type="SAM" id="MobiDB-lite"/>
    </source>
</evidence>
<name>A0A1Y2GCY2_9FUNG</name>
<dbReference type="GO" id="GO:0009235">
    <property type="term" value="P:cobalamin metabolic process"/>
    <property type="evidence" value="ECO:0007669"/>
    <property type="project" value="InterPro"/>
</dbReference>
<reference evidence="2 3" key="1">
    <citation type="submission" date="2016-07" db="EMBL/GenBank/DDBJ databases">
        <title>Pervasive Adenine N6-methylation of Active Genes in Fungi.</title>
        <authorList>
            <consortium name="DOE Joint Genome Institute"/>
            <person name="Mondo S.J."/>
            <person name="Dannebaum R.O."/>
            <person name="Kuo R.C."/>
            <person name="Labutti K."/>
            <person name="Haridas S."/>
            <person name="Kuo A."/>
            <person name="Salamov A."/>
            <person name="Ahrendt S.R."/>
            <person name="Lipzen A."/>
            <person name="Sullivan W."/>
            <person name="Andreopoulos W.B."/>
            <person name="Clum A."/>
            <person name="Lindquist E."/>
            <person name="Daum C."/>
            <person name="Ramamoorthy G.K."/>
            <person name="Gryganskyi A."/>
            <person name="Culley D."/>
            <person name="Magnuson J.K."/>
            <person name="James T.Y."/>
            <person name="O'Malley M.A."/>
            <person name="Stajich J.E."/>
            <person name="Spatafora J.W."/>
            <person name="Visel A."/>
            <person name="Grigoriev I.V."/>
        </authorList>
    </citation>
    <scope>NUCLEOTIDE SEQUENCE [LARGE SCALE GENOMIC DNA]</scope>
    <source>
        <strain evidence="2 3">NRRL 3116</strain>
    </source>
</reference>
<protein>
    <recommendedName>
        <fullName evidence="4">Methylmalonic aciduria and homocystinuria type D protein</fullName>
    </recommendedName>
</protein>
<dbReference type="PANTHER" id="PTHR13192:SF3">
    <property type="entry name" value="COBALAMIN TRAFFICKING PROTEIN CBLD"/>
    <property type="match status" value="1"/>
</dbReference>
<dbReference type="InterPro" id="IPR019362">
    <property type="entry name" value="MMADHC"/>
</dbReference>
<dbReference type="OrthoDB" id="10263782at2759"/>
<feature type="region of interest" description="Disordered" evidence="1">
    <location>
        <begin position="1"/>
        <end position="38"/>
    </location>
</feature>
<feature type="compositionally biased region" description="Polar residues" evidence="1">
    <location>
        <begin position="87"/>
        <end position="96"/>
    </location>
</feature>
<feature type="compositionally biased region" description="Low complexity" evidence="1">
    <location>
        <begin position="29"/>
        <end position="38"/>
    </location>
</feature>
<dbReference type="STRING" id="64571.A0A1Y2GCY2"/>
<evidence type="ECO:0008006" key="4">
    <source>
        <dbReference type="Google" id="ProtNLM"/>
    </source>
</evidence>
<dbReference type="Pfam" id="PF10229">
    <property type="entry name" value="MMADHC"/>
    <property type="match status" value="1"/>
</dbReference>
<feature type="compositionally biased region" description="Low complexity" evidence="1">
    <location>
        <begin position="65"/>
        <end position="86"/>
    </location>
</feature>
<keyword evidence="3" id="KW-1185">Reference proteome</keyword>
<accession>A0A1Y2GCY2</accession>
<dbReference type="AlphaFoldDB" id="A0A1Y2GCY2"/>